<name>A0A9N8E4W3_9STRA</name>
<sequence length="295" mass="31188">MHTSLVLATDTNHDDTDQDDVSLSAECAAVVLTSGGAIGGLTAPFVVPQLLALLGFTSTGVAAGSFASWWQSTIPVIAKGSLFATLQSIAMGGAGHYSTIVIGSTLGGSVSAQYLQEFCFKVDEEVKSKTEMGRLITQNLALVSSAGVAAKWTKEKAGAALDWTMENASELAKDETVAKVIESTGKVAAAAKEKAGAALDWTMENAWELSKDETVAKALDWTMENAKKLSEDEKVAKVVESTGKVATAAKATAQAAASWTKQWATEMAREKAQEWAKEENPTYNRWGKAFNDLLA</sequence>
<dbReference type="EMBL" id="CAICTM010000503">
    <property type="protein sequence ID" value="CAB9511804.1"/>
    <property type="molecule type" value="Genomic_DNA"/>
</dbReference>
<evidence type="ECO:0000256" key="2">
    <source>
        <dbReference type="ARBA" id="ARBA00007262"/>
    </source>
</evidence>
<reference evidence="6" key="1">
    <citation type="submission" date="2020-06" db="EMBL/GenBank/DDBJ databases">
        <authorList>
            <consortium name="Plant Systems Biology data submission"/>
        </authorList>
    </citation>
    <scope>NUCLEOTIDE SEQUENCE</scope>
    <source>
        <strain evidence="6">D6</strain>
    </source>
</reference>
<evidence type="ECO:0000256" key="3">
    <source>
        <dbReference type="ARBA" id="ARBA00022692"/>
    </source>
</evidence>
<evidence type="ECO:0000256" key="5">
    <source>
        <dbReference type="ARBA" id="ARBA00023136"/>
    </source>
</evidence>
<protein>
    <submittedName>
        <fullName evidence="6">Uncharacterized protein</fullName>
    </submittedName>
</protein>
<dbReference type="InterPro" id="IPR009311">
    <property type="entry name" value="IFI6/IFI27-like"/>
</dbReference>
<dbReference type="AlphaFoldDB" id="A0A9N8E4W3"/>
<dbReference type="OrthoDB" id="440424at2759"/>
<evidence type="ECO:0000313" key="6">
    <source>
        <dbReference type="EMBL" id="CAB9511804.1"/>
    </source>
</evidence>
<keyword evidence="3" id="KW-0812">Transmembrane</keyword>
<evidence type="ECO:0000313" key="7">
    <source>
        <dbReference type="Proteomes" id="UP001153069"/>
    </source>
</evidence>
<comment type="subcellular location">
    <subcellularLocation>
        <location evidence="1">Membrane</location>
        <topology evidence="1">Multi-pass membrane protein</topology>
    </subcellularLocation>
</comment>
<keyword evidence="7" id="KW-1185">Reference proteome</keyword>
<evidence type="ECO:0000256" key="4">
    <source>
        <dbReference type="ARBA" id="ARBA00022989"/>
    </source>
</evidence>
<dbReference type="PANTHER" id="PTHR16932:SF18">
    <property type="entry name" value="INTERFERON, ALPHA-INDUCIBLE PROTEIN 27-LIKE 2"/>
    <property type="match status" value="1"/>
</dbReference>
<organism evidence="6 7">
    <name type="scientific">Seminavis robusta</name>
    <dbReference type="NCBI Taxonomy" id="568900"/>
    <lineage>
        <taxon>Eukaryota</taxon>
        <taxon>Sar</taxon>
        <taxon>Stramenopiles</taxon>
        <taxon>Ochrophyta</taxon>
        <taxon>Bacillariophyta</taxon>
        <taxon>Bacillariophyceae</taxon>
        <taxon>Bacillariophycidae</taxon>
        <taxon>Naviculales</taxon>
        <taxon>Naviculaceae</taxon>
        <taxon>Seminavis</taxon>
    </lineage>
</organism>
<comment type="caution">
    <text evidence="6">The sequence shown here is derived from an EMBL/GenBank/DDBJ whole genome shotgun (WGS) entry which is preliminary data.</text>
</comment>
<gene>
    <name evidence="6" type="ORF">SEMRO_504_G155930.2</name>
</gene>
<dbReference type="Gene3D" id="6.10.110.10">
    <property type="match status" value="1"/>
</dbReference>
<dbReference type="Proteomes" id="UP001153069">
    <property type="component" value="Unassembled WGS sequence"/>
</dbReference>
<dbReference type="Pfam" id="PF06140">
    <property type="entry name" value="Ifi-6-16"/>
    <property type="match status" value="1"/>
</dbReference>
<dbReference type="PANTHER" id="PTHR16932">
    <property type="entry name" value="INTERFERON ALPHA-INDUCIBLE PROTEIN 27"/>
    <property type="match status" value="1"/>
</dbReference>
<keyword evidence="4" id="KW-1133">Transmembrane helix</keyword>
<accession>A0A9N8E4W3</accession>
<proteinExistence type="inferred from homology"/>
<dbReference type="InterPro" id="IPR038213">
    <property type="entry name" value="IFI6/IFI27-like_sf"/>
</dbReference>
<evidence type="ECO:0000256" key="1">
    <source>
        <dbReference type="ARBA" id="ARBA00004141"/>
    </source>
</evidence>
<keyword evidence="5" id="KW-0472">Membrane</keyword>
<comment type="similarity">
    <text evidence="2">Belongs to the IFI6/IFI27 family.</text>
</comment>
<dbReference type="GO" id="GO:0016020">
    <property type="term" value="C:membrane"/>
    <property type="evidence" value="ECO:0007669"/>
    <property type="project" value="UniProtKB-SubCell"/>
</dbReference>